<keyword evidence="3" id="KW-1185">Reference proteome</keyword>
<reference evidence="3" key="1">
    <citation type="submission" date="2010-08" db="EMBL/GenBank/DDBJ databases">
        <authorList>
            <consortium name="Caenorhabditis japonica Sequencing Consortium"/>
            <person name="Wilson R.K."/>
        </authorList>
    </citation>
    <scope>NUCLEOTIDE SEQUENCE [LARGE SCALE GENOMIC DNA]</scope>
    <source>
        <strain evidence="3">DF5081</strain>
    </source>
</reference>
<dbReference type="EnsemblMetazoa" id="CJA32861.1">
    <property type="protein sequence ID" value="CJA32861.1"/>
    <property type="gene ID" value="WBGene00208708"/>
</dbReference>
<dbReference type="Proteomes" id="UP000005237">
    <property type="component" value="Unassembled WGS sequence"/>
</dbReference>
<feature type="compositionally biased region" description="Basic and acidic residues" evidence="1">
    <location>
        <begin position="368"/>
        <end position="382"/>
    </location>
</feature>
<organism evidence="2 3">
    <name type="scientific">Caenorhabditis japonica</name>
    <dbReference type="NCBI Taxonomy" id="281687"/>
    <lineage>
        <taxon>Eukaryota</taxon>
        <taxon>Metazoa</taxon>
        <taxon>Ecdysozoa</taxon>
        <taxon>Nematoda</taxon>
        <taxon>Chromadorea</taxon>
        <taxon>Rhabditida</taxon>
        <taxon>Rhabditina</taxon>
        <taxon>Rhabditomorpha</taxon>
        <taxon>Rhabditoidea</taxon>
        <taxon>Rhabditidae</taxon>
        <taxon>Peloderinae</taxon>
        <taxon>Caenorhabditis</taxon>
    </lineage>
</organism>
<dbReference type="PANTHER" id="PTHR38607">
    <property type="entry name" value="PROTEIN CBG00180-RELATED"/>
    <property type="match status" value="1"/>
</dbReference>
<name>A0A8R1EDL6_CAEJA</name>
<evidence type="ECO:0008006" key="4">
    <source>
        <dbReference type="Google" id="ProtNLM"/>
    </source>
</evidence>
<feature type="compositionally biased region" description="Polar residues" evidence="1">
    <location>
        <begin position="346"/>
        <end position="367"/>
    </location>
</feature>
<proteinExistence type="predicted"/>
<evidence type="ECO:0000313" key="3">
    <source>
        <dbReference type="Proteomes" id="UP000005237"/>
    </source>
</evidence>
<feature type="region of interest" description="Disordered" evidence="1">
    <location>
        <begin position="319"/>
        <end position="428"/>
    </location>
</feature>
<reference evidence="2" key="2">
    <citation type="submission" date="2022-06" db="UniProtKB">
        <authorList>
            <consortium name="EnsemblMetazoa"/>
        </authorList>
    </citation>
    <scope>IDENTIFICATION</scope>
    <source>
        <strain evidence="2">DF5081</strain>
    </source>
</reference>
<sequence length="563" mass="64303">MADNEWYDSYISTYSGRYYFFMIIETGAAAVYSGRPHLFELGSFFKVRISQIPYAAVSSSKKTHSQVVQLKPMEPLGSVRIEKYDFDKAHVHITTIADVVSYVETKTGRVAKLFNDKFGMFIDLDNLVKSGEKRVEFEFRCKASPLKNNVSVFMPSKIIGYLKLNVKCVIGFVYSPFEDGGYKIWSHDLKEDAWLPDKFCPGTKDLYGFWIEMAVDDHFDVIEKITIQQKDIFVSRLVADYPEVLAEIEYDGCDSVTRCHVYSHQEFGLIVDTYHLIENPNQGDLYEAWIACVSTEIPGCRWALSRNQKTPLLLESETSFSASKDENPRDDQSRSQFSPPHRADASGSSADFRQKSSSRFASRGRSTASDEAHFENDRRHEPLINQSSRRIETDGNRSDEPRRHSMTRNDFPVRNHRIRDDSPVSRGVTIDADDQFSRDGFSESETEDLVPTLGRDVETKLVDELVNSALTSTKGELPHVERLLNNFHFGSEESATISRGLKNSDGILGCDVTVENKKMTNRLIKCFLKFSMHPEVNRAMRLDDVEKFEELLKDIEDFKKITS</sequence>
<dbReference type="PANTHER" id="PTHR38607:SF1">
    <property type="entry name" value="MABP DOMAIN-CONTAINING PROTEIN-RELATED"/>
    <property type="match status" value="1"/>
</dbReference>
<feature type="compositionally biased region" description="Basic and acidic residues" evidence="1">
    <location>
        <begin position="323"/>
        <end position="333"/>
    </location>
</feature>
<protein>
    <recommendedName>
        <fullName evidence="4">Tudor domain-containing protein</fullName>
    </recommendedName>
</protein>
<dbReference type="AlphaFoldDB" id="A0A8R1EDL6"/>
<evidence type="ECO:0000256" key="1">
    <source>
        <dbReference type="SAM" id="MobiDB-lite"/>
    </source>
</evidence>
<evidence type="ECO:0000313" key="2">
    <source>
        <dbReference type="EnsemblMetazoa" id="CJA32861.1"/>
    </source>
</evidence>
<feature type="compositionally biased region" description="Basic and acidic residues" evidence="1">
    <location>
        <begin position="389"/>
        <end position="403"/>
    </location>
</feature>
<accession>A0A8R1EDL6</accession>